<accession>A0AAU9U564</accession>
<gene>
    <name evidence="2" type="ORF">EEDITHA_LOCUS8768</name>
</gene>
<dbReference type="GO" id="GO:0003677">
    <property type="term" value="F:DNA binding"/>
    <property type="evidence" value="ECO:0007669"/>
    <property type="project" value="TreeGrafter"/>
</dbReference>
<evidence type="ECO:0000313" key="3">
    <source>
        <dbReference type="Proteomes" id="UP001153954"/>
    </source>
</evidence>
<dbReference type="AlphaFoldDB" id="A0AAU9U564"/>
<evidence type="ECO:0000313" key="2">
    <source>
        <dbReference type="EMBL" id="CAH2093066.1"/>
    </source>
</evidence>
<reference evidence="2" key="1">
    <citation type="submission" date="2022-03" db="EMBL/GenBank/DDBJ databases">
        <authorList>
            <person name="Tunstrom K."/>
        </authorList>
    </citation>
    <scope>NUCLEOTIDE SEQUENCE</scope>
</reference>
<dbReference type="InterPro" id="IPR036397">
    <property type="entry name" value="RNaseH_sf"/>
</dbReference>
<dbReference type="EMBL" id="CAKOGL010000012">
    <property type="protein sequence ID" value="CAH2093066.1"/>
    <property type="molecule type" value="Genomic_DNA"/>
</dbReference>
<feature type="domain" description="DDE-1" evidence="1">
    <location>
        <begin position="212"/>
        <end position="369"/>
    </location>
</feature>
<proteinExistence type="predicted"/>
<dbReference type="InterPro" id="IPR050863">
    <property type="entry name" value="CenT-Element_Derived"/>
</dbReference>
<dbReference type="PANTHER" id="PTHR19303:SF74">
    <property type="entry name" value="POGO TRANSPOSABLE ELEMENT WITH KRAB DOMAIN"/>
    <property type="match status" value="1"/>
</dbReference>
<dbReference type="Proteomes" id="UP001153954">
    <property type="component" value="Unassembled WGS sequence"/>
</dbReference>
<evidence type="ECO:0000259" key="1">
    <source>
        <dbReference type="Pfam" id="PF03184"/>
    </source>
</evidence>
<keyword evidence="3" id="KW-1185">Reference proteome</keyword>
<protein>
    <recommendedName>
        <fullName evidence="1">DDE-1 domain-containing protein</fullName>
    </recommendedName>
</protein>
<organism evidence="2 3">
    <name type="scientific">Euphydryas editha</name>
    <name type="common">Edith's checkerspot</name>
    <dbReference type="NCBI Taxonomy" id="104508"/>
    <lineage>
        <taxon>Eukaryota</taxon>
        <taxon>Metazoa</taxon>
        <taxon>Ecdysozoa</taxon>
        <taxon>Arthropoda</taxon>
        <taxon>Hexapoda</taxon>
        <taxon>Insecta</taxon>
        <taxon>Pterygota</taxon>
        <taxon>Neoptera</taxon>
        <taxon>Endopterygota</taxon>
        <taxon>Lepidoptera</taxon>
        <taxon>Glossata</taxon>
        <taxon>Ditrysia</taxon>
        <taxon>Papilionoidea</taxon>
        <taxon>Nymphalidae</taxon>
        <taxon>Nymphalinae</taxon>
        <taxon>Euphydryas</taxon>
    </lineage>
</organism>
<dbReference type="PANTHER" id="PTHR19303">
    <property type="entry name" value="TRANSPOSON"/>
    <property type="match status" value="1"/>
</dbReference>
<dbReference type="GO" id="GO:0005634">
    <property type="term" value="C:nucleus"/>
    <property type="evidence" value="ECO:0007669"/>
    <property type="project" value="TreeGrafter"/>
</dbReference>
<comment type="caution">
    <text evidence="2">The sequence shown here is derived from an EMBL/GenBank/DDBJ whole genome shotgun (WGS) entry which is preliminary data.</text>
</comment>
<dbReference type="Gene3D" id="3.30.420.10">
    <property type="entry name" value="Ribonuclease H-like superfamily/Ribonuclease H"/>
    <property type="match status" value="1"/>
</dbReference>
<dbReference type="InterPro" id="IPR004875">
    <property type="entry name" value="DDE_SF_endonuclease_dom"/>
</dbReference>
<name>A0AAU9U564_EUPED</name>
<sequence>MPRVYKPNPAGKRYKKHDPQILRKAVEDYGTSHNVTLNEIGKKYGIPKSVLYRHSTRIMKKHGGQRALSDETELYLIEKINECTDWGYPLDTMSLRYIVKINLDKLGITHKKFKNNYPGPDFVQNFLQRHKNLISPKVYKNIKRLRAKVSPDTIKECLYELQKSLDGVPSSNIINYDKIYLPNNPGRRKVLIKYEGNVPEKILNHRKTSLFIMMAGTADGKMLPPYVVSKTLHLNNLTVQQSPEGTQHNRSTYGWFEGTTIEDWFKNVVIPYCKDISGKKLLIGDNLCSHFSDDLIHDCKEHNINFVFLPSISTYLKQPLNVAFFRQMKQTWRQLLLKWNETDGCQINECLHNLLKLLFDSINVNVSSNIIDGFRRTGICPLNIDQIISRFPNGYLNGDHQRVLDHTLLDQVGVDPTNVTTSEQKRKLHVPVSKSVVTEEIEDSVVTYDKFHTKKPEPIMTTKESKTITLKLKEIKHNNDQVEESKTMDLQQFLANLSEEVYLIIVSTDINEYDD</sequence>
<dbReference type="Pfam" id="PF03184">
    <property type="entry name" value="DDE_1"/>
    <property type="match status" value="1"/>
</dbReference>